<dbReference type="WBParaSite" id="ECPE_0000793601-mRNA-1">
    <property type="protein sequence ID" value="ECPE_0000793601-mRNA-1"/>
    <property type="gene ID" value="ECPE_0000793601"/>
</dbReference>
<sequence>MLGLTAPILTKTELTRAKSELKLEFADIPGATGYTVIFLIDTQVYQLVELAPGERVTRNVRCDDCYIAIRTVKDEQKGAFTEPIRPYGIVFCGISSQSNEIVAQYHQPKPDHQASVKSAKSNFAINELRYFDFGGTLVKPFAPYADCRVKQKSMLPRQYFNCALSISVSDNQWVQIQEATYNRGVLSVISKSSMDILKINTTSGIREFEAIYHMAVVSVNEEPIQVQGDNGPWFDVRIIDEKQPVIVTAKRYGDTVFIEMEKNAAELTPLYEGHGFCAEGVNMQTRWYGYYGRFLIEPAPDCNLFIRKIFPNGMLSVFSKPWIIPESSETMYFDVVPTHTGYSLQLLTEKPVIITYTNTLNSKSTQISSDELDPRKRDLSNLDQCTPYRFEGHLVDSSDGELRQTLTMVTQPEIPEVTEFKAISPTETFISAQFLTRGHCALIFWMNGGRGTDQKKQQVYGSPFTIRLRPETGTIVDKREKFYDVRMNYTIYETPPCGKRFLSILPFLSDQMITTNVPKKRLEVEPYDLQISVNKEDPTTYEIRVLNPNPCVKPHYRYSFGPKEDEKTIKYVKTNQWRVSTTTSCSPCELTVEPVETESAMKKYTGSFTDKIS</sequence>
<reference evidence="1 2" key="2">
    <citation type="submission" date="2018-11" db="EMBL/GenBank/DDBJ databases">
        <authorList>
            <consortium name="Pathogen Informatics"/>
        </authorList>
    </citation>
    <scope>NUCLEOTIDE SEQUENCE [LARGE SCALE GENOMIC DNA]</scope>
    <source>
        <strain evidence="1 2">Egypt</strain>
    </source>
</reference>
<evidence type="ECO:0000313" key="1">
    <source>
        <dbReference type="EMBL" id="VDP82336.1"/>
    </source>
</evidence>
<gene>
    <name evidence="1" type="ORF">ECPE_LOCUS7915</name>
</gene>
<evidence type="ECO:0000313" key="2">
    <source>
        <dbReference type="Proteomes" id="UP000272942"/>
    </source>
</evidence>
<name>A0A183ALT0_9TREM</name>
<protein>
    <submittedName>
        <fullName evidence="3">IgGFc_binding domain-containing protein</fullName>
    </submittedName>
</protein>
<dbReference type="OrthoDB" id="6325580at2759"/>
<dbReference type="EMBL" id="UZAN01045270">
    <property type="protein sequence ID" value="VDP82336.1"/>
    <property type="molecule type" value="Genomic_DNA"/>
</dbReference>
<dbReference type="Proteomes" id="UP000272942">
    <property type="component" value="Unassembled WGS sequence"/>
</dbReference>
<reference evidence="3" key="1">
    <citation type="submission" date="2016-06" db="UniProtKB">
        <authorList>
            <consortium name="WormBaseParasite"/>
        </authorList>
    </citation>
    <scope>IDENTIFICATION</scope>
</reference>
<accession>A0A183ALT0</accession>
<dbReference type="AlphaFoldDB" id="A0A183ALT0"/>
<organism evidence="3">
    <name type="scientific">Echinostoma caproni</name>
    <dbReference type="NCBI Taxonomy" id="27848"/>
    <lineage>
        <taxon>Eukaryota</taxon>
        <taxon>Metazoa</taxon>
        <taxon>Spiralia</taxon>
        <taxon>Lophotrochozoa</taxon>
        <taxon>Platyhelminthes</taxon>
        <taxon>Trematoda</taxon>
        <taxon>Digenea</taxon>
        <taxon>Plagiorchiida</taxon>
        <taxon>Echinostomata</taxon>
        <taxon>Echinostomatoidea</taxon>
        <taxon>Echinostomatidae</taxon>
        <taxon>Echinostoma</taxon>
    </lineage>
</organism>
<keyword evidence="2" id="KW-1185">Reference proteome</keyword>
<proteinExistence type="predicted"/>
<evidence type="ECO:0000313" key="3">
    <source>
        <dbReference type="WBParaSite" id="ECPE_0000793601-mRNA-1"/>
    </source>
</evidence>